<dbReference type="InterPro" id="IPR036873">
    <property type="entry name" value="Rhodanese-like_dom_sf"/>
</dbReference>
<keyword evidence="3" id="KW-1185">Reference proteome</keyword>
<evidence type="ECO:0000259" key="1">
    <source>
        <dbReference type="PROSITE" id="PS50206"/>
    </source>
</evidence>
<reference evidence="2" key="1">
    <citation type="journal article" date="2023" name="Mol. Phylogenet. Evol.">
        <title>Genome-scale phylogeny and comparative genomics of the fungal order Sordariales.</title>
        <authorList>
            <person name="Hensen N."/>
            <person name="Bonometti L."/>
            <person name="Westerberg I."/>
            <person name="Brannstrom I.O."/>
            <person name="Guillou S."/>
            <person name="Cros-Aarteil S."/>
            <person name="Calhoun S."/>
            <person name="Haridas S."/>
            <person name="Kuo A."/>
            <person name="Mondo S."/>
            <person name="Pangilinan J."/>
            <person name="Riley R."/>
            <person name="LaButti K."/>
            <person name="Andreopoulos B."/>
            <person name="Lipzen A."/>
            <person name="Chen C."/>
            <person name="Yan M."/>
            <person name="Daum C."/>
            <person name="Ng V."/>
            <person name="Clum A."/>
            <person name="Steindorff A."/>
            <person name="Ohm R.A."/>
            <person name="Martin F."/>
            <person name="Silar P."/>
            <person name="Natvig D.O."/>
            <person name="Lalanne C."/>
            <person name="Gautier V."/>
            <person name="Ament-Velasquez S.L."/>
            <person name="Kruys A."/>
            <person name="Hutchinson M.I."/>
            <person name="Powell A.J."/>
            <person name="Barry K."/>
            <person name="Miller A.N."/>
            <person name="Grigoriev I.V."/>
            <person name="Debuchy R."/>
            <person name="Gladieux P."/>
            <person name="Hiltunen Thoren M."/>
            <person name="Johannesson H."/>
        </authorList>
    </citation>
    <scope>NUCLEOTIDE SEQUENCE</scope>
    <source>
        <strain evidence="2">CBS 168.71</strain>
    </source>
</reference>
<dbReference type="PROSITE" id="PS50206">
    <property type="entry name" value="RHODANESE_3"/>
    <property type="match status" value="1"/>
</dbReference>
<dbReference type="AlphaFoldDB" id="A0AAE0LW98"/>
<protein>
    <submittedName>
        <fullName evidence="2">Rhodanese-like domain-containing protein</fullName>
    </submittedName>
</protein>
<organism evidence="2 3">
    <name type="scientific">Chaetomium fimeti</name>
    <dbReference type="NCBI Taxonomy" id="1854472"/>
    <lineage>
        <taxon>Eukaryota</taxon>
        <taxon>Fungi</taxon>
        <taxon>Dikarya</taxon>
        <taxon>Ascomycota</taxon>
        <taxon>Pezizomycotina</taxon>
        <taxon>Sordariomycetes</taxon>
        <taxon>Sordariomycetidae</taxon>
        <taxon>Sordariales</taxon>
        <taxon>Chaetomiaceae</taxon>
        <taxon>Chaetomium</taxon>
    </lineage>
</organism>
<dbReference type="Gene3D" id="3.40.250.10">
    <property type="entry name" value="Rhodanese-like domain"/>
    <property type="match status" value="1"/>
</dbReference>
<proteinExistence type="predicted"/>
<gene>
    <name evidence="2" type="ORF">B0H64DRAFT_414009</name>
</gene>
<accession>A0AAE0LW98</accession>
<sequence length="154" mass="17421">MARREDGTPWWTDFPEPISTATQVEPQEVFQLLRDHELPANKQRDFLLVDARRADCTGGTVRGAMNLPAHSFYPTRGTLYDLCKQAGIRRVIFYCGSSLGRGPRCAAWLQDYVDEVGGDLKSQVMVGGIRGWVKAYGGSMMDGYDEKRWRAEDR</sequence>
<name>A0AAE0LW98_9PEZI</name>
<dbReference type="RefSeq" id="XP_062663264.1">
    <property type="nucleotide sequence ID" value="XM_062805006.1"/>
</dbReference>
<dbReference type="GeneID" id="87841954"/>
<dbReference type="PANTHER" id="PTHR10828:SF50">
    <property type="entry name" value="REDUCTASE (ARC2), PUTATIVE (AFU_ORTHOLOGUE AFUA_6G13400)-RELATED"/>
    <property type="match status" value="1"/>
</dbReference>
<dbReference type="GO" id="GO:0004725">
    <property type="term" value="F:protein tyrosine phosphatase activity"/>
    <property type="evidence" value="ECO:0007669"/>
    <property type="project" value="TreeGrafter"/>
</dbReference>
<dbReference type="PANTHER" id="PTHR10828">
    <property type="entry name" value="M-PHASE INDUCER PHOSPHATASE DUAL SPECIFICITY PHOSPHATASE CDC25"/>
    <property type="match status" value="1"/>
</dbReference>
<dbReference type="SUPFAM" id="SSF52821">
    <property type="entry name" value="Rhodanese/Cell cycle control phosphatase"/>
    <property type="match status" value="1"/>
</dbReference>
<feature type="domain" description="Rhodanese" evidence="1">
    <location>
        <begin position="42"/>
        <end position="141"/>
    </location>
</feature>
<dbReference type="EMBL" id="JAUEPN010000001">
    <property type="protein sequence ID" value="KAK3299750.1"/>
    <property type="molecule type" value="Genomic_DNA"/>
</dbReference>
<reference evidence="2" key="2">
    <citation type="submission" date="2023-06" db="EMBL/GenBank/DDBJ databases">
        <authorList>
            <consortium name="Lawrence Berkeley National Laboratory"/>
            <person name="Haridas S."/>
            <person name="Hensen N."/>
            <person name="Bonometti L."/>
            <person name="Westerberg I."/>
            <person name="Brannstrom I.O."/>
            <person name="Guillou S."/>
            <person name="Cros-Aarteil S."/>
            <person name="Calhoun S."/>
            <person name="Kuo A."/>
            <person name="Mondo S."/>
            <person name="Pangilinan J."/>
            <person name="Riley R."/>
            <person name="Labutti K."/>
            <person name="Andreopoulos B."/>
            <person name="Lipzen A."/>
            <person name="Chen C."/>
            <person name="Yanf M."/>
            <person name="Daum C."/>
            <person name="Ng V."/>
            <person name="Clum A."/>
            <person name="Steindorff A."/>
            <person name="Ohm R."/>
            <person name="Martin F."/>
            <person name="Silar P."/>
            <person name="Natvig D."/>
            <person name="Lalanne C."/>
            <person name="Gautier V."/>
            <person name="Ament-Velasquez S.L."/>
            <person name="Kruys A."/>
            <person name="Hutchinson M.I."/>
            <person name="Powell A.J."/>
            <person name="Barry K."/>
            <person name="Miller A.N."/>
            <person name="Grigoriev I.V."/>
            <person name="Debuchy R."/>
            <person name="Gladieux P."/>
            <person name="Thoren M.H."/>
            <person name="Johannesson H."/>
        </authorList>
    </citation>
    <scope>NUCLEOTIDE SEQUENCE</scope>
    <source>
        <strain evidence="2">CBS 168.71</strain>
    </source>
</reference>
<dbReference type="InterPro" id="IPR001763">
    <property type="entry name" value="Rhodanese-like_dom"/>
</dbReference>
<evidence type="ECO:0000313" key="3">
    <source>
        <dbReference type="Proteomes" id="UP001278766"/>
    </source>
</evidence>
<dbReference type="GO" id="GO:0005634">
    <property type="term" value="C:nucleus"/>
    <property type="evidence" value="ECO:0007669"/>
    <property type="project" value="TreeGrafter"/>
</dbReference>
<dbReference type="GO" id="GO:0005737">
    <property type="term" value="C:cytoplasm"/>
    <property type="evidence" value="ECO:0007669"/>
    <property type="project" value="TreeGrafter"/>
</dbReference>
<comment type="caution">
    <text evidence="2">The sequence shown here is derived from an EMBL/GenBank/DDBJ whole genome shotgun (WGS) entry which is preliminary data.</text>
</comment>
<dbReference type="Proteomes" id="UP001278766">
    <property type="component" value="Unassembled WGS sequence"/>
</dbReference>
<evidence type="ECO:0000313" key="2">
    <source>
        <dbReference type="EMBL" id="KAK3299750.1"/>
    </source>
</evidence>